<feature type="chain" id="PRO_5013412971" description="Tol-Pal system protein TolB" evidence="7">
    <location>
        <begin position="34"/>
        <end position="437"/>
    </location>
</feature>
<dbReference type="InterPro" id="IPR007195">
    <property type="entry name" value="TolB_N"/>
</dbReference>
<feature type="signal peptide" evidence="7">
    <location>
        <begin position="1"/>
        <end position="33"/>
    </location>
</feature>
<dbReference type="InterPro" id="IPR011042">
    <property type="entry name" value="6-blade_b-propeller_TolB-like"/>
</dbReference>
<dbReference type="Pfam" id="PF07676">
    <property type="entry name" value="PD40"/>
    <property type="match status" value="4"/>
</dbReference>
<evidence type="ECO:0000256" key="3">
    <source>
        <dbReference type="ARBA" id="ARBA00022618"/>
    </source>
</evidence>
<dbReference type="SUPFAM" id="SSF69304">
    <property type="entry name" value="Tricorn protease N-terminal domain"/>
    <property type="match status" value="1"/>
</dbReference>
<dbReference type="Gene3D" id="3.40.50.10070">
    <property type="entry name" value="TolB, N-terminal domain"/>
    <property type="match status" value="1"/>
</dbReference>
<dbReference type="InterPro" id="IPR011659">
    <property type="entry name" value="WD40"/>
</dbReference>
<protein>
    <recommendedName>
        <fullName evidence="7">Tol-Pal system protein TolB</fullName>
    </recommendedName>
</protein>
<dbReference type="NCBIfam" id="TIGR02800">
    <property type="entry name" value="propeller_TolB"/>
    <property type="match status" value="1"/>
</dbReference>
<comment type="subunit">
    <text evidence="7">The Tol-Pal system is composed of five core proteins: the inner membrane proteins TolA, TolQ and TolR, the periplasmic protein TolB and the outer membrane protein Pal. They form a network linking the inner and outer membranes and the peptidoglycan layer.</text>
</comment>
<evidence type="ECO:0000259" key="8">
    <source>
        <dbReference type="Pfam" id="PF04052"/>
    </source>
</evidence>
<dbReference type="PANTHER" id="PTHR36842:SF1">
    <property type="entry name" value="PROTEIN TOLB"/>
    <property type="match status" value="1"/>
</dbReference>
<comment type="function">
    <text evidence="7">Part of the Tol-Pal system, which plays a role in outer membrane invagination during cell division and is important for maintaining outer membrane integrity.</text>
</comment>
<keyword evidence="5 7" id="KW-0574">Periplasm</keyword>
<dbReference type="Proteomes" id="UP000197215">
    <property type="component" value="Unassembled WGS sequence"/>
</dbReference>
<dbReference type="Gene3D" id="2.120.10.30">
    <property type="entry name" value="TolB, C-terminal domain"/>
    <property type="match status" value="1"/>
</dbReference>
<dbReference type="GO" id="GO:0017038">
    <property type="term" value="P:protein import"/>
    <property type="evidence" value="ECO:0007669"/>
    <property type="project" value="InterPro"/>
</dbReference>
<dbReference type="GO" id="GO:0051301">
    <property type="term" value="P:cell division"/>
    <property type="evidence" value="ECO:0007669"/>
    <property type="project" value="UniProtKB-UniRule"/>
</dbReference>
<dbReference type="SUPFAM" id="SSF52964">
    <property type="entry name" value="TolB, N-terminal domain"/>
    <property type="match status" value="1"/>
</dbReference>
<dbReference type="GO" id="GO:0042597">
    <property type="term" value="C:periplasmic space"/>
    <property type="evidence" value="ECO:0007669"/>
    <property type="project" value="UniProtKB-SubCell"/>
</dbReference>
<keyword evidence="4 7" id="KW-0732">Signal</keyword>
<evidence type="ECO:0000256" key="2">
    <source>
        <dbReference type="ARBA" id="ARBA00009820"/>
    </source>
</evidence>
<accession>A0A212T7X5</accession>
<evidence type="ECO:0000256" key="6">
    <source>
        <dbReference type="ARBA" id="ARBA00023306"/>
    </source>
</evidence>
<evidence type="ECO:0000256" key="1">
    <source>
        <dbReference type="ARBA" id="ARBA00004418"/>
    </source>
</evidence>
<comment type="similarity">
    <text evidence="2 7">Belongs to the TolB family.</text>
</comment>
<dbReference type="EMBL" id="FYEX01000001">
    <property type="protein sequence ID" value="SNC61941.1"/>
    <property type="molecule type" value="Genomic_DNA"/>
</dbReference>
<dbReference type="PANTHER" id="PTHR36842">
    <property type="entry name" value="PROTEIN TOLB HOMOLOG"/>
    <property type="match status" value="1"/>
</dbReference>
<evidence type="ECO:0000256" key="4">
    <source>
        <dbReference type="ARBA" id="ARBA00022729"/>
    </source>
</evidence>
<dbReference type="Pfam" id="PF04052">
    <property type="entry name" value="TolB_N"/>
    <property type="match status" value="1"/>
</dbReference>
<dbReference type="InterPro" id="IPR014167">
    <property type="entry name" value="Tol-Pal_TolB"/>
</dbReference>
<evidence type="ECO:0000256" key="5">
    <source>
        <dbReference type="ARBA" id="ARBA00022764"/>
    </source>
</evidence>
<organism evidence="9 10">
    <name type="scientific">Polynucleobacter victoriensis</name>
    <dbReference type="NCBI Taxonomy" id="2049319"/>
    <lineage>
        <taxon>Bacteria</taxon>
        <taxon>Pseudomonadati</taxon>
        <taxon>Pseudomonadota</taxon>
        <taxon>Betaproteobacteria</taxon>
        <taxon>Burkholderiales</taxon>
        <taxon>Burkholderiaceae</taxon>
        <taxon>Polynucleobacter</taxon>
    </lineage>
</organism>
<dbReference type="RefSeq" id="WP_243383326.1">
    <property type="nucleotide sequence ID" value="NZ_FYEX01000001.1"/>
</dbReference>
<dbReference type="AlphaFoldDB" id="A0A212T7X5"/>
<sequence length="437" mass="47501" precursor="true">MKSISVMQAFLTKSAKLWLMAVAMIAASTGAHAQMNIEITGVGQSLFPVAAMRFVGENQLPLKVTDVVRSNLTRSGAIRNVESGSAELGWDINPDYKSWSARGADALAVGSVTKLSDGRFEIRYRLFDIRKNESLGGLVVTVTADDLRLAGHKIADDIIQKILGERGIFSTRLSYVIRSGKSHRLVISDSDGENARPALSSNEPIISPTWSPDGKKVAYVSFESRKPVIYVHELATGRRTVLSNQKGNNSAPSWSMDGSQLAIALSKDGNTQIYKINANGSGLQRLTRGYSIDTEPQWSPDGKWIYFTSDRGGSPQIYRMPVEGESAGAAQRVTFKHGFVTSPRLSPDGKNLAYIARVSGAYRLHLQDLASGEVVALSDGIRDETPTFAANGRYILYAMRSGNKPVLMAVSIDGKNKQMLSLPGADIREPAWGPFMD</sequence>
<feature type="domain" description="TolB N-terminal" evidence="8">
    <location>
        <begin position="36"/>
        <end position="134"/>
    </location>
</feature>
<reference evidence="10" key="1">
    <citation type="submission" date="2017-06" db="EMBL/GenBank/DDBJ databases">
        <authorList>
            <person name="Varghese N."/>
            <person name="Submissions S."/>
        </authorList>
    </citation>
    <scope>NUCLEOTIDE SEQUENCE [LARGE SCALE GENOMIC DNA]</scope>
    <source>
        <strain evidence="10">MWH-VicM1</strain>
    </source>
</reference>
<proteinExistence type="inferred from homology"/>
<dbReference type="HAMAP" id="MF_00671">
    <property type="entry name" value="TolB"/>
    <property type="match status" value="1"/>
</dbReference>
<keyword evidence="6 7" id="KW-0131">Cell cycle</keyword>
<comment type="subcellular location">
    <subcellularLocation>
        <location evidence="1 7">Periplasm</location>
    </subcellularLocation>
</comment>
<evidence type="ECO:0000313" key="9">
    <source>
        <dbReference type="EMBL" id="SNC61941.1"/>
    </source>
</evidence>
<name>A0A212T7X5_9BURK</name>
<evidence type="ECO:0000313" key="10">
    <source>
        <dbReference type="Proteomes" id="UP000197215"/>
    </source>
</evidence>
<keyword evidence="10" id="KW-1185">Reference proteome</keyword>
<evidence type="ECO:0000256" key="7">
    <source>
        <dbReference type="HAMAP-Rule" id="MF_00671"/>
    </source>
</evidence>
<keyword evidence="3 7" id="KW-0132">Cell division</keyword>
<gene>
    <name evidence="7" type="primary">tolB</name>
    <name evidence="9" type="ORF">SAMN06295916_0577</name>
</gene>